<evidence type="ECO:0000256" key="2">
    <source>
        <dbReference type="ARBA" id="ARBA00022475"/>
    </source>
</evidence>
<evidence type="ECO:0000313" key="8">
    <source>
        <dbReference type="EMBL" id="MCQ1950009.1"/>
    </source>
</evidence>
<feature type="transmembrane region" description="Helical" evidence="7">
    <location>
        <begin position="376"/>
        <end position="393"/>
    </location>
</feature>
<feature type="transmembrane region" description="Helical" evidence="7">
    <location>
        <begin position="248"/>
        <end position="269"/>
    </location>
</feature>
<dbReference type="PANTHER" id="PTHR23513">
    <property type="entry name" value="INTEGRAL MEMBRANE EFFLUX PROTEIN-RELATED"/>
    <property type="match status" value="1"/>
</dbReference>
<keyword evidence="5 7" id="KW-0472">Membrane</keyword>
<dbReference type="PANTHER" id="PTHR23513:SF11">
    <property type="entry name" value="STAPHYLOFERRIN A TRANSPORTER"/>
    <property type="match status" value="1"/>
</dbReference>
<evidence type="ECO:0000256" key="6">
    <source>
        <dbReference type="SAM" id="MobiDB-lite"/>
    </source>
</evidence>
<gene>
    <name evidence="8" type="ORF">NNX28_08730</name>
</gene>
<evidence type="ECO:0000256" key="4">
    <source>
        <dbReference type="ARBA" id="ARBA00022989"/>
    </source>
</evidence>
<evidence type="ECO:0000256" key="3">
    <source>
        <dbReference type="ARBA" id="ARBA00022692"/>
    </source>
</evidence>
<feature type="transmembrane region" description="Helical" evidence="7">
    <location>
        <begin position="156"/>
        <end position="178"/>
    </location>
</feature>
<dbReference type="CDD" id="cd06173">
    <property type="entry name" value="MFS_MefA_like"/>
    <property type="match status" value="1"/>
</dbReference>
<comment type="caution">
    <text evidence="8">The sequence shown here is derived from an EMBL/GenBank/DDBJ whole genome shotgun (WGS) entry which is preliminary data.</text>
</comment>
<feature type="transmembrane region" description="Helical" evidence="7">
    <location>
        <begin position="92"/>
        <end position="115"/>
    </location>
</feature>
<dbReference type="Gene3D" id="1.20.1250.20">
    <property type="entry name" value="MFS general substrate transporter like domains"/>
    <property type="match status" value="1"/>
</dbReference>
<proteinExistence type="predicted"/>
<reference evidence="8 9" key="1">
    <citation type="submission" date="2022-07" db="EMBL/GenBank/DDBJ databases">
        <title>Novel species in genus Arthrobacter.</title>
        <authorList>
            <person name="Liu Y."/>
        </authorList>
    </citation>
    <scope>NUCLEOTIDE SEQUENCE [LARGE SCALE GENOMIC DNA]</scope>
    <source>
        <strain evidence="9">zg-Y859</strain>
    </source>
</reference>
<keyword evidence="3 7" id="KW-0812">Transmembrane</keyword>
<keyword evidence="2" id="KW-1003">Cell membrane</keyword>
<accession>A0ABT1NTE3</accession>
<feature type="transmembrane region" description="Helical" evidence="7">
    <location>
        <begin position="345"/>
        <end position="364"/>
    </location>
</feature>
<organism evidence="8 9">
    <name type="scientific">Arthrobacter jinronghuae</name>
    <dbReference type="NCBI Taxonomy" id="2964609"/>
    <lineage>
        <taxon>Bacteria</taxon>
        <taxon>Bacillati</taxon>
        <taxon>Actinomycetota</taxon>
        <taxon>Actinomycetes</taxon>
        <taxon>Micrococcales</taxon>
        <taxon>Micrococcaceae</taxon>
        <taxon>Arthrobacter</taxon>
    </lineage>
</organism>
<dbReference type="Proteomes" id="UP001206924">
    <property type="component" value="Unassembled WGS sequence"/>
</dbReference>
<dbReference type="RefSeq" id="WP_255865488.1">
    <property type="nucleotide sequence ID" value="NZ_JANFLP010000008.1"/>
</dbReference>
<sequence length="442" mass="46119">MSALWTIQALLAIVGSASSLAVSLVLFENSASAAVLAVSTFLGAAAAIYLAPLIGGLTDLFSRRTAICTVNTANAAAMAAMAWATAIHSTALMLVFVFVTAICSTALALTLQASVRVLRTEKDLTKVNGMLGLIDSAPVLLGPLLGAVLYSLGIPVAVFLADAVLSVAGAALVLLLPWPAEEPRARKVQYFGGKVKAGFRFINERRDLLRLQLAFAVYNFAGGLCVPVVIVFILSFPGTGTPEWNLSASNIASALGLMAGAALVARFGTSVSRTNLVCGSTFLGSLFGRALVVVAPTLWLVIPGMFLRNAMVQATNAPLTALWQERTPVQIQGIVFGCRRLLGQGLFPVAVLLGGVLVDALATVGGMDQLSAAKAVLIIGGALEIACIAYIRFSRTSRVFEPVEVPQSTAGFSLTRARRLREPVPAQPGHHRRPGAPRCAAA</sequence>
<evidence type="ECO:0000256" key="5">
    <source>
        <dbReference type="ARBA" id="ARBA00023136"/>
    </source>
</evidence>
<dbReference type="InterPro" id="IPR011701">
    <property type="entry name" value="MFS"/>
</dbReference>
<evidence type="ECO:0000256" key="1">
    <source>
        <dbReference type="ARBA" id="ARBA00004651"/>
    </source>
</evidence>
<dbReference type="InterPro" id="IPR036259">
    <property type="entry name" value="MFS_trans_sf"/>
</dbReference>
<feature type="region of interest" description="Disordered" evidence="6">
    <location>
        <begin position="423"/>
        <end position="442"/>
    </location>
</feature>
<comment type="subcellular location">
    <subcellularLocation>
        <location evidence="1">Cell membrane</location>
        <topology evidence="1">Multi-pass membrane protein</topology>
    </subcellularLocation>
</comment>
<name>A0ABT1NTE3_9MICC</name>
<feature type="transmembrane region" description="Helical" evidence="7">
    <location>
        <begin position="66"/>
        <end position="86"/>
    </location>
</feature>
<feature type="transmembrane region" description="Helical" evidence="7">
    <location>
        <begin position="213"/>
        <end position="236"/>
    </location>
</feature>
<evidence type="ECO:0000256" key="7">
    <source>
        <dbReference type="SAM" id="Phobius"/>
    </source>
</evidence>
<evidence type="ECO:0000313" key="9">
    <source>
        <dbReference type="Proteomes" id="UP001206924"/>
    </source>
</evidence>
<keyword evidence="4 7" id="KW-1133">Transmembrane helix</keyword>
<dbReference type="EMBL" id="JANFLP010000008">
    <property type="protein sequence ID" value="MCQ1950009.1"/>
    <property type="molecule type" value="Genomic_DNA"/>
</dbReference>
<dbReference type="SUPFAM" id="SSF103473">
    <property type="entry name" value="MFS general substrate transporter"/>
    <property type="match status" value="1"/>
</dbReference>
<dbReference type="Pfam" id="PF07690">
    <property type="entry name" value="MFS_1"/>
    <property type="match status" value="1"/>
</dbReference>
<feature type="transmembrane region" description="Helical" evidence="7">
    <location>
        <begin position="31"/>
        <end position="54"/>
    </location>
</feature>
<keyword evidence="9" id="KW-1185">Reference proteome</keyword>
<protein>
    <submittedName>
        <fullName evidence="8">MFS transporter</fullName>
    </submittedName>
</protein>
<feature type="transmembrane region" description="Helical" evidence="7">
    <location>
        <begin position="281"/>
        <end position="302"/>
    </location>
</feature>
<feature type="transmembrane region" description="Helical" evidence="7">
    <location>
        <begin position="127"/>
        <end position="150"/>
    </location>
</feature>